<dbReference type="InterPro" id="IPR000719">
    <property type="entry name" value="Prot_kinase_dom"/>
</dbReference>
<feature type="domain" description="PASTA" evidence="9">
    <location>
        <begin position="521"/>
        <end position="588"/>
    </location>
</feature>
<feature type="domain" description="PASTA" evidence="9">
    <location>
        <begin position="589"/>
        <end position="654"/>
    </location>
</feature>
<evidence type="ECO:0000256" key="7">
    <source>
        <dbReference type="SAM" id="Phobius"/>
    </source>
</evidence>
<feature type="domain" description="Protein kinase" evidence="8">
    <location>
        <begin position="36"/>
        <end position="308"/>
    </location>
</feature>
<dbReference type="GO" id="GO:0004674">
    <property type="term" value="F:protein serine/threonine kinase activity"/>
    <property type="evidence" value="ECO:0007669"/>
    <property type="project" value="UniProtKB-KW"/>
</dbReference>
<dbReference type="PANTHER" id="PTHR43289:SF34">
    <property type="entry name" value="SERINE_THREONINE-PROTEIN KINASE YBDM-RELATED"/>
    <property type="match status" value="1"/>
</dbReference>
<feature type="domain" description="PASTA" evidence="9">
    <location>
        <begin position="454"/>
        <end position="520"/>
    </location>
</feature>
<proteinExistence type="predicted"/>
<feature type="domain" description="PASTA" evidence="9">
    <location>
        <begin position="655"/>
        <end position="720"/>
    </location>
</feature>
<dbReference type="CDD" id="cd14014">
    <property type="entry name" value="STKc_PknB_like"/>
    <property type="match status" value="1"/>
</dbReference>
<evidence type="ECO:0000256" key="2">
    <source>
        <dbReference type="ARBA" id="ARBA00022679"/>
    </source>
</evidence>
<dbReference type="SUPFAM" id="SSF56112">
    <property type="entry name" value="Protein kinase-like (PK-like)"/>
    <property type="match status" value="1"/>
</dbReference>
<dbReference type="NCBIfam" id="NF033483">
    <property type="entry name" value="PknB_PASTA_kin"/>
    <property type="match status" value="1"/>
</dbReference>
<dbReference type="AlphaFoldDB" id="A0A644XLD8"/>
<dbReference type="GO" id="GO:0005524">
    <property type="term" value="F:ATP binding"/>
    <property type="evidence" value="ECO:0007669"/>
    <property type="project" value="UniProtKB-KW"/>
</dbReference>
<gene>
    <name evidence="10" type="primary">pknD_16</name>
    <name evidence="10" type="ORF">SDC9_63382</name>
</gene>
<dbReference type="FunFam" id="3.30.200.20:FF:000035">
    <property type="entry name" value="Serine/threonine protein kinase Stk1"/>
    <property type="match status" value="1"/>
</dbReference>
<dbReference type="CDD" id="cd06577">
    <property type="entry name" value="PASTA_pknB"/>
    <property type="match status" value="4"/>
</dbReference>
<keyword evidence="3" id="KW-0547">Nucleotide-binding</keyword>
<evidence type="ECO:0000259" key="8">
    <source>
        <dbReference type="PROSITE" id="PS50011"/>
    </source>
</evidence>
<keyword evidence="1" id="KW-0723">Serine/threonine-protein kinase</keyword>
<feature type="transmembrane region" description="Helical" evidence="7">
    <location>
        <begin position="432"/>
        <end position="453"/>
    </location>
</feature>
<feature type="compositionally biased region" description="Basic and acidic residues" evidence="6">
    <location>
        <begin position="395"/>
        <end position="404"/>
    </location>
</feature>
<feature type="region of interest" description="Disordered" evidence="6">
    <location>
        <begin position="389"/>
        <end position="411"/>
    </location>
</feature>
<keyword evidence="7" id="KW-1133">Transmembrane helix</keyword>
<dbReference type="PROSITE" id="PS00108">
    <property type="entry name" value="PROTEIN_KINASE_ST"/>
    <property type="match status" value="1"/>
</dbReference>
<dbReference type="Gene3D" id="1.10.510.10">
    <property type="entry name" value="Transferase(Phosphotransferase) domain 1"/>
    <property type="match status" value="1"/>
</dbReference>
<evidence type="ECO:0000256" key="4">
    <source>
        <dbReference type="ARBA" id="ARBA00022777"/>
    </source>
</evidence>
<dbReference type="Gene3D" id="3.30.200.20">
    <property type="entry name" value="Phosphorylase Kinase, domain 1"/>
    <property type="match status" value="1"/>
</dbReference>
<dbReference type="InterPro" id="IPR008271">
    <property type="entry name" value="Ser/Thr_kinase_AS"/>
</dbReference>
<dbReference type="SMART" id="SM00740">
    <property type="entry name" value="PASTA"/>
    <property type="match status" value="4"/>
</dbReference>
<dbReference type="PANTHER" id="PTHR43289">
    <property type="entry name" value="MITOGEN-ACTIVATED PROTEIN KINASE KINASE KINASE 20-RELATED"/>
    <property type="match status" value="1"/>
</dbReference>
<comment type="caution">
    <text evidence="10">The sequence shown here is derived from an EMBL/GenBank/DDBJ whole genome shotgun (WGS) entry which is preliminary data.</text>
</comment>
<accession>A0A644XLD8</accession>
<dbReference type="PROSITE" id="PS50011">
    <property type="entry name" value="PROTEIN_KINASE_DOM"/>
    <property type="match status" value="1"/>
</dbReference>
<dbReference type="PROSITE" id="PS51178">
    <property type="entry name" value="PASTA"/>
    <property type="match status" value="4"/>
</dbReference>
<dbReference type="InterPro" id="IPR005543">
    <property type="entry name" value="PASTA_dom"/>
</dbReference>
<evidence type="ECO:0000313" key="10">
    <source>
        <dbReference type="EMBL" id="MPM17000.1"/>
    </source>
</evidence>
<dbReference type="FunFam" id="1.10.510.10:FF:000021">
    <property type="entry name" value="Serine/threonine protein kinase"/>
    <property type="match status" value="1"/>
</dbReference>
<dbReference type="InterPro" id="IPR011009">
    <property type="entry name" value="Kinase-like_dom_sf"/>
</dbReference>
<dbReference type="SMART" id="SM00220">
    <property type="entry name" value="S_TKc"/>
    <property type="match status" value="1"/>
</dbReference>
<dbReference type="Pfam" id="PF03793">
    <property type="entry name" value="PASTA"/>
    <property type="match status" value="4"/>
</dbReference>
<keyword evidence="7" id="KW-0472">Membrane</keyword>
<dbReference type="EMBL" id="VSSQ01002714">
    <property type="protein sequence ID" value="MPM17000.1"/>
    <property type="molecule type" value="Genomic_DNA"/>
</dbReference>
<evidence type="ECO:0000256" key="3">
    <source>
        <dbReference type="ARBA" id="ARBA00022741"/>
    </source>
</evidence>
<keyword evidence="5" id="KW-0067">ATP-binding</keyword>
<keyword evidence="2 10" id="KW-0808">Transferase</keyword>
<protein>
    <submittedName>
        <fullName evidence="10">Serine/threonine-protein kinase PknD</fullName>
        <ecNumber evidence="10">2.7.11.1</ecNumber>
    </submittedName>
</protein>
<evidence type="ECO:0000256" key="1">
    <source>
        <dbReference type="ARBA" id="ARBA00022527"/>
    </source>
</evidence>
<evidence type="ECO:0000256" key="5">
    <source>
        <dbReference type="ARBA" id="ARBA00022840"/>
    </source>
</evidence>
<dbReference type="Pfam" id="PF00069">
    <property type="entry name" value="Pkinase"/>
    <property type="match status" value="1"/>
</dbReference>
<evidence type="ECO:0000256" key="6">
    <source>
        <dbReference type="SAM" id="MobiDB-lite"/>
    </source>
</evidence>
<organism evidence="10">
    <name type="scientific">bioreactor metagenome</name>
    <dbReference type="NCBI Taxonomy" id="1076179"/>
    <lineage>
        <taxon>unclassified sequences</taxon>
        <taxon>metagenomes</taxon>
        <taxon>ecological metagenomes</taxon>
    </lineage>
</organism>
<keyword evidence="4 10" id="KW-0418">Kinase</keyword>
<evidence type="ECO:0000259" key="9">
    <source>
        <dbReference type="PROSITE" id="PS51178"/>
    </source>
</evidence>
<name>A0A644XLD8_9ZZZZ</name>
<sequence>MAEADTAPSPSTVLGADVTHSSTVDRLIGRALDGRYEIISRLARGGMATVYRAEDRRLDRTVAVKIMHEGLGDDQDFATNFDREARAAAHLSHPNIVSVFDQGNDFGRPYIVMELVEGSTLRRLVSREAPLTPTRALDLLDPILSALCAAHDAGLIHRDMKPENVLISRRGQLKVADFGLARAVTAQSAAATQGLLVGTVSYLPPELVEHGYADTRSDVYSAGIMLFEMLTGKKPHTGDTPIQVAYAHVHKDVPQPSDWVDTDWRRSLDGIPPYLDALVGAATARDPEQRPRDARAFLDGVRRARKALSSGIMHDPHLTTLLADPNSLDDTEPVDIEYTPTRRAMAALAASRATAVGSTTGSACGAASAPATPGLPTASVTYADRPGAADALDATDGHDGHDGPEPEDEVEWADSGAYEITREARRRRARRVVSILVTLLTAAALVMGVWWLAVGRYVPAPTVTNLTQPEASAAVKAAGLEFASTEEFSETVPTGRVIASVPGPGEDVARGATLTAVLSKGPERYAVPAVIGKDSAGAQEALRTAHLAVGTVNQAWSESVAEGAVISASVEPGTSVRPGTVVDLTVSKGREPITVTNWYNRDAKDAVATLAGKGLRVVTGEDFSDQVAAGKVLGQTPSDGTLHRGDTVTLTISKGPQPVAVPDVKGMAVKDAQDAMTKAGFRTTTQPVEANYLGLGYVARASSDPGTMVARGSTITLYLV</sequence>
<keyword evidence="7" id="KW-0812">Transmembrane</keyword>
<reference evidence="10" key="1">
    <citation type="submission" date="2019-08" db="EMBL/GenBank/DDBJ databases">
        <authorList>
            <person name="Kucharzyk K."/>
            <person name="Murdoch R.W."/>
            <person name="Higgins S."/>
            <person name="Loffler F."/>
        </authorList>
    </citation>
    <scope>NUCLEOTIDE SEQUENCE</scope>
</reference>
<dbReference type="Gene3D" id="3.30.10.20">
    <property type="match status" value="4"/>
</dbReference>
<dbReference type="EC" id="2.7.11.1" evidence="10"/>